<evidence type="ECO:0000313" key="3">
    <source>
        <dbReference type="Proteomes" id="UP000185696"/>
    </source>
</evidence>
<dbReference type="EMBL" id="MSIF01000001">
    <property type="protein sequence ID" value="OLF14099.1"/>
    <property type="molecule type" value="Genomic_DNA"/>
</dbReference>
<accession>A0A7Z0WSQ2</accession>
<dbReference type="Proteomes" id="UP000185696">
    <property type="component" value="Unassembled WGS sequence"/>
</dbReference>
<dbReference type="InterPro" id="IPR037401">
    <property type="entry name" value="SnoaL-like"/>
</dbReference>
<dbReference type="AlphaFoldDB" id="A0A7Z0WSQ2"/>
<comment type="caution">
    <text evidence="2">The sequence shown here is derived from an EMBL/GenBank/DDBJ whole genome shotgun (WGS) entry which is preliminary data.</text>
</comment>
<name>A0A7Z0WSQ2_9PSEU</name>
<reference evidence="2 3" key="1">
    <citation type="submission" date="2016-12" db="EMBL/GenBank/DDBJ databases">
        <title>The draft genome sequence of Actinophytocola xinjiangensis.</title>
        <authorList>
            <person name="Wang W."/>
            <person name="Yuan L."/>
        </authorList>
    </citation>
    <scope>NUCLEOTIDE SEQUENCE [LARGE SCALE GENOMIC DNA]</scope>
    <source>
        <strain evidence="2 3">CGMCC 4.4663</strain>
    </source>
</reference>
<feature type="domain" description="SnoaL-like" evidence="1">
    <location>
        <begin position="18"/>
        <end position="120"/>
    </location>
</feature>
<evidence type="ECO:0000259" key="1">
    <source>
        <dbReference type="Pfam" id="PF12680"/>
    </source>
</evidence>
<proteinExistence type="predicted"/>
<dbReference type="RefSeq" id="WP_075131047.1">
    <property type="nucleotide sequence ID" value="NZ_MSIF01000001.1"/>
</dbReference>
<dbReference type="InterPro" id="IPR032710">
    <property type="entry name" value="NTF2-like_dom_sf"/>
</dbReference>
<protein>
    <recommendedName>
        <fullName evidence="1">SnoaL-like domain-containing protein</fullName>
    </recommendedName>
</protein>
<dbReference type="SUPFAM" id="SSF54427">
    <property type="entry name" value="NTF2-like"/>
    <property type="match status" value="1"/>
</dbReference>
<organism evidence="2 3">
    <name type="scientific">Actinophytocola xinjiangensis</name>
    <dbReference type="NCBI Taxonomy" id="485602"/>
    <lineage>
        <taxon>Bacteria</taxon>
        <taxon>Bacillati</taxon>
        <taxon>Actinomycetota</taxon>
        <taxon>Actinomycetes</taxon>
        <taxon>Pseudonocardiales</taxon>
        <taxon>Pseudonocardiaceae</taxon>
    </lineage>
</organism>
<dbReference type="Pfam" id="PF12680">
    <property type="entry name" value="SnoaL_2"/>
    <property type="match status" value="1"/>
</dbReference>
<evidence type="ECO:0000313" key="2">
    <source>
        <dbReference type="EMBL" id="OLF14099.1"/>
    </source>
</evidence>
<keyword evidence="3" id="KW-1185">Reference proteome</keyword>
<sequence>MTTVDPAADPAADPVALVEDYLACVGAGRRADASRYLAPDAELVFPGGRRYRGLDELAAGSTGRYRFVDKHRDTYESLSTPDGAVVYSLGRLFGENTYGVHFTNVRYVDRFRLRDGLIVEQWVWNDLAETGVLDAATPAELVAEFRP</sequence>
<dbReference type="Gene3D" id="3.10.450.50">
    <property type="match status" value="1"/>
</dbReference>
<gene>
    <name evidence="2" type="ORF">BLA60_02745</name>
</gene>